<dbReference type="InterPro" id="IPR000095">
    <property type="entry name" value="CRIB_dom"/>
</dbReference>
<reference evidence="4" key="1">
    <citation type="submission" date="2014-03" db="EMBL/GenBank/DDBJ databases">
        <title>The Genome Sequence of Puccinia striiformis f. sp. tritici PST-78.</title>
        <authorList>
            <consortium name="The Broad Institute Genome Sequencing Platform"/>
            <person name="Cuomo C."/>
            <person name="Hulbert S."/>
            <person name="Chen X."/>
            <person name="Walker B."/>
            <person name="Young S.K."/>
            <person name="Zeng Q."/>
            <person name="Gargeya S."/>
            <person name="Fitzgerald M."/>
            <person name="Haas B."/>
            <person name="Abouelleil A."/>
            <person name="Alvarado L."/>
            <person name="Arachchi H.M."/>
            <person name="Berlin A.M."/>
            <person name="Chapman S.B."/>
            <person name="Goldberg J."/>
            <person name="Griggs A."/>
            <person name="Gujja S."/>
            <person name="Hansen M."/>
            <person name="Howarth C."/>
            <person name="Imamovic A."/>
            <person name="Larimer J."/>
            <person name="McCowan C."/>
            <person name="Montmayeur A."/>
            <person name="Murphy C."/>
            <person name="Neiman D."/>
            <person name="Pearson M."/>
            <person name="Priest M."/>
            <person name="Roberts A."/>
            <person name="Saif S."/>
            <person name="Shea T."/>
            <person name="Sisk P."/>
            <person name="Sykes S."/>
            <person name="Wortman J."/>
            <person name="Nusbaum C."/>
            <person name="Birren B."/>
        </authorList>
    </citation>
    <scope>NUCLEOTIDE SEQUENCE [LARGE SCALE GENOMIC DNA]</scope>
    <source>
        <strain evidence="4">race PST-78</strain>
    </source>
</reference>
<feature type="compositionally biased region" description="Polar residues" evidence="1">
    <location>
        <begin position="23"/>
        <end position="35"/>
    </location>
</feature>
<organism evidence="3 4">
    <name type="scientific">Puccinia striiformis f. sp. tritici PST-78</name>
    <dbReference type="NCBI Taxonomy" id="1165861"/>
    <lineage>
        <taxon>Eukaryota</taxon>
        <taxon>Fungi</taxon>
        <taxon>Dikarya</taxon>
        <taxon>Basidiomycota</taxon>
        <taxon>Pucciniomycotina</taxon>
        <taxon>Pucciniomycetes</taxon>
        <taxon>Pucciniales</taxon>
        <taxon>Pucciniaceae</taxon>
        <taxon>Puccinia</taxon>
    </lineage>
</organism>
<dbReference type="PROSITE" id="PS50108">
    <property type="entry name" value="CRIB"/>
    <property type="match status" value="1"/>
</dbReference>
<evidence type="ECO:0000313" key="4">
    <source>
        <dbReference type="Proteomes" id="UP000054564"/>
    </source>
</evidence>
<comment type="caution">
    <text evidence="3">The sequence shown here is derived from an EMBL/GenBank/DDBJ whole genome shotgun (WGS) entry which is preliminary data.</text>
</comment>
<dbReference type="PANTHER" id="PTHR33069">
    <property type="entry name" value="CHROMOSOME 7, WHOLE GENOME SHOTGUN SEQUENCE-RELATED"/>
    <property type="match status" value="1"/>
</dbReference>
<protein>
    <recommendedName>
        <fullName evidence="2">CRIB domain-containing protein</fullName>
    </recommendedName>
</protein>
<name>A0A0L0VZ87_9BASI</name>
<proteinExistence type="predicted"/>
<feature type="compositionally biased region" description="Polar residues" evidence="1">
    <location>
        <begin position="59"/>
        <end position="77"/>
    </location>
</feature>
<feature type="domain" description="CRIB" evidence="2">
    <location>
        <begin position="188"/>
        <end position="203"/>
    </location>
</feature>
<dbReference type="EMBL" id="AJIL01000013">
    <property type="protein sequence ID" value="KNF04330.1"/>
    <property type="molecule type" value="Genomic_DNA"/>
</dbReference>
<evidence type="ECO:0000256" key="1">
    <source>
        <dbReference type="SAM" id="MobiDB-lite"/>
    </source>
</evidence>
<evidence type="ECO:0000259" key="2">
    <source>
        <dbReference type="PROSITE" id="PS50108"/>
    </source>
</evidence>
<sequence length="489" mass="55479">MSDSTSGASAVPSHMSDQEESPRPNSEVTSGSSGVPSDMSDREETPTPDGEVPWWASEIPSNMTDQNESTRSGSEVTSGAGASVEPSLHMVLHALDTLGYRYHEALSRTFRPDENDRWNSELSERHNLIDELRSVLLPSIKEHLNSLLCALDLKVSGKHPCPDPELILETIPKFDQALEKITRSVQCISAPFPANFSHEFHLGRCKKFLRSRLHSQVRLIITNELCRLFYHCISFIPICKLVNDKPENLDHQTEMSKLKERVVSVWDDCHRSIDKTIKWLHKKPLGVLQEGWLEAEEKVTQVLETITKLPNPTINSGHRLDSSDTEVGQNTTRNPEAEHVLKVAKSTIPIIKLARILLNRLLEPSRKQTAVPFTMTELVDSDDLSSLCGRPYRIATRLEDLAGLFLRLHRANNGFGNNKQMFRSSIDSLFNTLDGSLNDLTFYLIPLPFKLFPRPQSNNQFAEWFDELRNLWRKATDNYLNTLNEGQYE</sequence>
<feature type="region of interest" description="Disordered" evidence="1">
    <location>
        <begin position="1"/>
        <end position="82"/>
    </location>
</feature>
<dbReference type="AlphaFoldDB" id="A0A0L0VZ87"/>
<dbReference type="Proteomes" id="UP000054564">
    <property type="component" value="Unassembled WGS sequence"/>
</dbReference>
<dbReference type="PANTHER" id="PTHR33069:SF3">
    <property type="entry name" value="DYNEIN HEAVY CHAIN TAIL DOMAIN-CONTAINING PROTEIN"/>
    <property type="match status" value="1"/>
</dbReference>
<feature type="region of interest" description="Disordered" evidence="1">
    <location>
        <begin position="314"/>
        <end position="333"/>
    </location>
</feature>
<evidence type="ECO:0000313" key="3">
    <source>
        <dbReference type="EMBL" id="KNF04330.1"/>
    </source>
</evidence>
<keyword evidence="4" id="KW-1185">Reference proteome</keyword>
<accession>A0A0L0VZ87</accession>
<dbReference type="OrthoDB" id="10289435at2759"/>
<gene>
    <name evidence="3" type="ORF">PSTG_02672</name>
</gene>